<dbReference type="Pfam" id="PF18765">
    <property type="entry name" value="Polbeta"/>
    <property type="match status" value="1"/>
</dbReference>
<dbReference type="AlphaFoldDB" id="A0A0H2XKY6"/>
<name>A0A0H2XKY6_BURO1</name>
<dbReference type="CDD" id="cd05403">
    <property type="entry name" value="NT_KNTase_like"/>
    <property type="match status" value="1"/>
</dbReference>
<organism evidence="2">
    <name type="scientific">Burkholderia orbicola (strain AU 1054)</name>
    <dbReference type="NCBI Taxonomy" id="331271"/>
    <lineage>
        <taxon>Bacteria</taxon>
        <taxon>Pseudomonadati</taxon>
        <taxon>Pseudomonadota</taxon>
        <taxon>Betaproteobacteria</taxon>
        <taxon>Burkholderiales</taxon>
        <taxon>Burkholderiaceae</taxon>
        <taxon>Burkholderia</taxon>
        <taxon>Burkholderia cepacia complex</taxon>
        <taxon>Burkholderia orbicola</taxon>
    </lineage>
</organism>
<dbReference type="InterPro" id="IPR041633">
    <property type="entry name" value="Polbeta"/>
</dbReference>
<evidence type="ECO:0000313" key="2">
    <source>
        <dbReference type="EMBL" id="ABF75271.1"/>
    </source>
</evidence>
<protein>
    <submittedName>
        <fullName evidence="2">DNA polymerase, beta-like region</fullName>
    </submittedName>
</protein>
<dbReference type="InterPro" id="IPR043519">
    <property type="entry name" value="NT_sf"/>
</dbReference>
<dbReference type="EMBL" id="CP000378">
    <property type="protein sequence ID" value="ABF75271.1"/>
    <property type="molecule type" value="Genomic_DNA"/>
</dbReference>
<sequence length="196" mass="21415">MRTVIPDSRIFVGVADFLLTPGMQRVLGATLLEPDRCFTLQELLRLASSGHGSAQKQIDRLIEAGVLKEDARRGRQRSIRANTDFVLYPELVEIARKTFAVAEPLKEALSPFAGHISTAFVFGSVAKGTDSSRSDIDLIVIGDAQLLELAEALHAAEHDLQRPINFSLYEPAEWAALVDSDPVIAQIAQGPTLRIL</sequence>
<dbReference type="Gene3D" id="3.30.460.10">
    <property type="entry name" value="Beta Polymerase, domain 2"/>
    <property type="match status" value="1"/>
</dbReference>
<dbReference type="HOGENOM" id="CLU_094593_0_0_4"/>
<accession>A0A0H2XKY6</accession>
<dbReference type="SUPFAM" id="SSF81301">
    <property type="entry name" value="Nucleotidyltransferase"/>
    <property type="match status" value="1"/>
</dbReference>
<feature type="domain" description="Polymerase beta nucleotidyltransferase" evidence="1">
    <location>
        <begin position="115"/>
        <end position="170"/>
    </location>
</feature>
<evidence type="ECO:0000259" key="1">
    <source>
        <dbReference type="Pfam" id="PF18765"/>
    </source>
</evidence>
<gene>
    <name evidence="2" type="ordered locus">Bcen_0359</name>
</gene>
<reference evidence="2" key="1">
    <citation type="submission" date="2006-05" db="EMBL/GenBank/DDBJ databases">
        <title>Complete sequence of chromosome 1 of Burkholderia cenocepacia AU 1054.</title>
        <authorList>
            <consortium name="US DOE Joint Genome Institute"/>
            <person name="Copeland A."/>
            <person name="Lucas S."/>
            <person name="Lapidus A."/>
            <person name="Barry K."/>
            <person name="Detter J.C."/>
            <person name="Glavina del Rio T."/>
            <person name="Hammon N."/>
            <person name="Israni S."/>
            <person name="Dalin E."/>
            <person name="Tice H."/>
            <person name="Pitluck S."/>
            <person name="Chain P."/>
            <person name="Malfatti S."/>
            <person name="Shin M."/>
            <person name="Vergez L."/>
            <person name="Schmutz J."/>
            <person name="Larimer F."/>
            <person name="Land M."/>
            <person name="Hauser L."/>
            <person name="Kyrpides N."/>
            <person name="Lykidis A."/>
            <person name="LiPuma J.J."/>
            <person name="Konstantinidis K."/>
            <person name="Tiedje J.M."/>
            <person name="Richardson P."/>
        </authorList>
    </citation>
    <scope>NUCLEOTIDE SEQUENCE [LARGE SCALE GENOMIC DNA]</scope>
    <source>
        <strain evidence="2">AU 1054</strain>
    </source>
</reference>
<proteinExistence type="predicted"/>